<comment type="similarity">
    <text evidence="1">Belongs to the UPF0065 (bug) family.</text>
</comment>
<dbReference type="Proteomes" id="UP000199356">
    <property type="component" value="Unassembled WGS sequence"/>
</dbReference>
<dbReference type="PANTHER" id="PTHR42928:SF5">
    <property type="entry name" value="BLR1237 PROTEIN"/>
    <property type="match status" value="1"/>
</dbReference>
<dbReference type="InterPro" id="IPR042100">
    <property type="entry name" value="Bug_dom1"/>
</dbReference>
<dbReference type="CDD" id="cd07012">
    <property type="entry name" value="PBP2_Bug_TTT"/>
    <property type="match status" value="1"/>
</dbReference>
<feature type="signal peptide" evidence="2">
    <location>
        <begin position="1"/>
        <end position="20"/>
    </location>
</feature>
<dbReference type="Pfam" id="PF03401">
    <property type="entry name" value="TctC"/>
    <property type="match status" value="1"/>
</dbReference>
<dbReference type="EMBL" id="FOXA01000019">
    <property type="protein sequence ID" value="SFP92904.1"/>
    <property type="molecule type" value="Genomic_DNA"/>
</dbReference>
<proteinExistence type="inferred from homology"/>
<protein>
    <submittedName>
        <fullName evidence="3">Tripartite-type tricarboxylate transporter, receptor component TctC</fullName>
    </submittedName>
</protein>
<dbReference type="RefSeq" id="WP_093424594.1">
    <property type="nucleotide sequence ID" value="NZ_FOXA01000019.1"/>
</dbReference>
<organism evidence="3 4">
    <name type="scientific">Tranquillimonas alkanivorans</name>
    <dbReference type="NCBI Taxonomy" id="441119"/>
    <lineage>
        <taxon>Bacteria</taxon>
        <taxon>Pseudomonadati</taxon>
        <taxon>Pseudomonadota</taxon>
        <taxon>Alphaproteobacteria</taxon>
        <taxon>Rhodobacterales</taxon>
        <taxon>Roseobacteraceae</taxon>
        <taxon>Tranquillimonas</taxon>
    </lineage>
</organism>
<dbReference type="Gene3D" id="3.40.190.10">
    <property type="entry name" value="Periplasmic binding protein-like II"/>
    <property type="match status" value="1"/>
</dbReference>
<feature type="chain" id="PRO_5011619059" evidence="2">
    <location>
        <begin position="21"/>
        <end position="317"/>
    </location>
</feature>
<dbReference type="OrthoDB" id="9780943at2"/>
<dbReference type="PANTHER" id="PTHR42928">
    <property type="entry name" value="TRICARBOXYLATE-BINDING PROTEIN"/>
    <property type="match status" value="1"/>
</dbReference>
<reference evidence="3 4" key="1">
    <citation type="submission" date="2016-10" db="EMBL/GenBank/DDBJ databases">
        <authorList>
            <person name="de Groot N.N."/>
        </authorList>
    </citation>
    <scope>NUCLEOTIDE SEQUENCE [LARGE SCALE GENOMIC DNA]</scope>
    <source>
        <strain evidence="3 4">DSM 19547</strain>
    </source>
</reference>
<keyword evidence="2" id="KW-0732">Signal</keyword>
<name>A0A1I5UCF2_9RHOB</name>
<evidence type="ECO:0000313" key="4">
    <source>
        <dbReference type="Proteomes" id="UP000199356"/>
    </source>
</evidence>
<dbReference type="STRING" id="441119.SAMN04488047_11927"/>
<sequence length="317" mass="32721">MKKVVTAALAIPLMTGAVLAQEYPERPISMVVGFSPGGGMDTLARLVGDRASQELGQQIAVENRPGAGGTIAAAHVAEAEPDGYTLYLGETTTLMGPVVFDNVGYDPIESFEPVAHLANAPLALVANPDVPVENLEDFLSLVSEKPGEYFYATSGVATVHHLAGEILEEMAGLDMVDVPFQGGSPSVTAVVSGEVPFGFVSLNAATSQAEGGNLKILGVTTADRVPDFPDIPAISEAVEGFSAAPSQFVLAPAGTPADVVQTLSEAFGTAMSDEELLSSLTARGFLPDYQDADTFASDVPDMVSTWSDAASVVSNGN</sequence>
<dbReference type="AlphaFoldDB" id="A0A1I5UCF2"/>
<keyword evidence="4" id="KW-1185">Reference proteome</keyword>
<evidence type="ECO:0000313" key="3">
    <source>
        <dbReference type="EMBL" id="SFP92904.1"/>
    </source>
</evidence>
<dbReference type="Gene3D" id="3.40.190.150">
    <property type="entry name" value="Bordetella uptake gene, domain 1"/>
    <property type="match status" value="1"/>
</dbReference>
<dbReference type="SUPFAM" id="SSF53850">
    <property type="entry name" value="Periplasmic binding protein-like II"/>
    <property type="match status" value="1"/>
</dbReference>
<evidence type="ECO:0000256" key="2">
    <source>
        <dbReference type="SAM" id="SignalP"/>
    </source>
</evidence>
<dbReference type="PIRSF" id="PIRSF017082">
    <property type="entry name" value="YflP"/>
    <property type="match status" value="1"/>
</dbReference>
<evidence type="ECO:0000256" key="1">
    <source>
        <dbReference type="ARBA" id="ARBA00006987"/>
    </source>
</evidence>
<accession>A0A1I5UCF2</accession>
<gene>
    <name evidence="3" type="ORF">SAMN04488047_11927</name>
</gene>
<keyword evidence="3" id="KW-0675">Receptor</keyword>
<dbReference type="InterPro" id="IPR005064">
    <property type="entry name" value="BUG"/>
</dbReference>